<sequence length="56" mass="6076">MLCNGHLGQKVCKNPTAAPAASKVTTMAWLLHPAPANAEKRETEIQWVGLRSVHIV</sequence>
<evidence type="ECO:0000313" key="2">
    <source>
        <dbReference type="Proteomes" id="UP000189981"/>
    </source>
</evidence>
<proteinExistence type="predicted"/>
<name>A0A1T5F8N9_9SPHI</name>
<keyword evidence="2" id="KW-1185">Reference proteome</keyword>
<gene>
    <name evidence="1" type="ORF">SAMN05661099_3527</name>
</gene>
<dbReference type="AlphaFoldDB" id="A0A1T5F8N9"/>
<reference evidence="2" key="1">
    <citation type="submission" date="2017-02" db="EMBL/GenBank/DDBJ databases">
        <authorList>
            <person name="Varghese N."/>
            <person name="Submissions S."/>
        </authorList>
    </citation>
    <scope>NUCLEOTIDE SEQUENCE [LARGE SCALE GENOMIC DNA]</scope>
    <source>
        <strain evidence="2">DSM 22385</strain>
    </source>
</reference>
<dbReference type="EMBL" id="FUYR01000006">
    <property type="protein sequence ID" value="SKB92542.1"/>
    <property type="molecule type" value="Genomic_DNA"/>
</dbReference>
<organism evidence="1 2">
    <name type="scientific">Daejeonella lutea</name>
    <dbReference type="NCBI Taxonomy" id="572036"/>
    <lineage>
        <taxon>Bacteria</taxon>
        <taxon>Pseudomonadati</taxon>
        <taxon>Bacteroidota</taxon>
        <taxon>Sphingobacteriia</taxon>
        <taxon>Sphingobacteriales</taxon>
        <taxon>Sphingobacteriaceae</taxon>
        <taxon>Daejeonella</taxon>
    </lineage>
</organism>
<evidence type="ECO:0000313" key="1">
    <source>
        <dbReference type="EMBL" id="SKB92542.1"/>
    </source>
</evidence>
<accession>A0A1T5F8N9</accession>
<dbReference type="Proteomes" id="UP000189981">
    <property type="component" value="Unassembled WGS sequence"/>
</dbReference>
<protein>
    <submittedName>
        <fullName evidence="1">Uncharacterized protein</fullName>
    </submittedName>
</protein>